<dbReference type="EMBL" id="CH473986">
    <property type="protein sequence ID" value="EDL94488.1"/>
    <property type="molecule type" value="Genomic_DNA"/>
</dbReference>
<accession>A6JI14</accession>
<evidence type="ECO:0000313" key="2">
    <source>
        <dbReference type="Proteomes" id="UP000234681"/>
    </source>
</evidence>
<gene>
    <name evidence="1" type="ORF">rCG_57792</name>
</gene>
<sequence length="41" mass="5054">MRRWDMGGGWTRVKEDSKATDWLFPQVNVWMVLPRQRYRCP</sequence>
<dbReference type="Proteomes" id="UP000234681">
    <property type="component" value="Chromosome 1"/>
</dbReference>
<organism evidence="1 2">
    <name type="scientific">Rattus norvegicus</name>
    <name type="common">Rat</name>
    <dbReference type="NCBI Taxonomy" id="10116"/>
    <lineage>
        <taxon>Eukaryota</taxon>
        <taxon>Metazoa</taxon>
        <taxon>Chordata</taxon>
        <taxon>Craniata</taxon>
        <taxon>Vertebrata</taxon>
        <taxon>Euteleostomi</taxon>
        <taxon>Mammalia</taxon>
        <taxon>Eutheria</taxon>
        <taxon>Euarchontoglires</taxon>
        <taxon>Glires</taxon>
        <taxon>Rodentia</taxon>
        <taxon>Myomorpha</taxon>
        <taxon>Muroidea</taxon>
        <taxon>Muridae</taxon>
        <taxon>Murinae</taxon>
        <taxon>Rattus</taxon>
    </lineage>
</organism>
<evidence type="ECO:0000313" key="1">
    <source>
        <dbReference type="EMBL" id="EDL94488.1"/>
    </source>
</evidence>
<reference evidence="2" key="1">
    <citation type="submission" date="2005-09" db="EMBL/GenBank/DDBJ databases">
        <authorList>
            <person name="Mural R.J."/>
            <person name="Li P.W."/>
            <person name="Adams M.D."/>
            <person name="Amanatides P.G."/>
            <person name="Baden-Tillson H."/>
            <person name="Barnstead M."/>
            <person name="Chin S.H."/>
            <person name="Dew I."/>
            <person name="Evans C.A."/>
            <person name="Ferriera S."/>
            <person name="Flanigan M."/>
            <person name="Fosler C."/>
            <person name="Glodek A."/>
            <person name="Gu Z."/>
            <person name="Holt R.A."/>
            <person name="Jennings D."/>
            <person name="Kraft C.L."/>
            <person name="Lu F."/>
            <person name="Nguyen T."/>
            <person name="Nusskern D.R."/>
            <person name="Pfannkoch C.M."/>
            <person name="Sitter C."/>
            <person name="Sutton G.G."/>
            <person name="Venter J.C."/>
            <person name="Wang Z."/>
            <person name="Woodage T."/>
            <person name="Zheng X.H."/>
            <person name="Zhong F."/>
        </authorList>
    </citation>
    <scope>NUCLEOTIDE SEQUENCE [LARGE SCALE GENOMIC DNA]</scope>
    <source>
        <strain>BN</strain>
        <strain evidence="2">Sprague-Dawley</strain>
    </source>
</reference>
<protein>
    <submittedName>
        <fullName evidence="1">RCG57792</fullName>
    </submittedName>
</protein>
<name>A6JI14_RAT</name>
<proteinExistence type="predicted"/>
<dbReference type="AlphaFoldDB" id="A6JI14"/>